<accession>A7VVJ2</accession>
<reference evidence="1 2" key="1">
    <citation type="submission" date="2007-08" db="EMBL/GenBank/DDBJ databases">
        <title>Draft genome sequence of Clostridium leptum (DSM 753).</title>
        <authorList>
            <person name="Sudarsanam P."/>
            <person name="Ley R."/>
            <person name="Guruge J."/>
            <person name="Turnbaugh P.J."/>
            <person name="Mahowald M."/>
            <person name="Liep D."/>
            <person name="Gordon J."/>
        </authorList>
    </citation>
    <scope>NUCLEOTIDE SEQUENCE [LARGE SCALE GENOMIC DNA]</scope>
    <source>
        <strain evidence="1 2">DSM 753</strain>
    </source>
</reference>
<dbReference type="EMBL" id="ABCB02000019">
    <property type="protein sequence ID" value="EDO60991.1"/>
    <property type="molecule type" value="Genomic_DNA"/>
</dbReference>
<dbReference type="AlphaFoldDB" id="A7VVJ2"/>
<dbReference type="HOGENOM" id="CLU_3342288_0_0_9"/>
<evidence type="ECO:0000313" key="1">
    <source>
        <dbReference type="EMBL" id="EDO60991.1"/>
    </source>
</evidence>
<name>A7VVJ2_9FIRM</name>
<sequence length="37" mass="4448">MARDRQCFIQLPDDCPFSLFSRFPAHLHFYFSLAEQL</sequence>
<evidence type="ECO:0000313" key="2">
    <source>
        <dbReference type="Proteomes" id="UP000003490"/>
    </source>
</evidence>
<dbReference type="Proteomes" id="UP000003490">
    <property type="component" value="Unassembled WGS sequence"/>
</dbReference>
<gene>
    <name evidence="1" type="ORF">CLOLEP_02603</name>
</gene>
<proteinExistence type="predicted"/>
<organism evidence="1 2">
    <name type="scientific">[Clostridium] leptum DSM 753</name>
    <dbReference type="NCBI Taxonomy" id="428125"/>
    <lineage>
        <taxon>Bacteria</taxon>
        <taxon>Bacillati</taxon>
        <taxon>Bacillota</taxon>
        <taxon>Clostridia</taxon>
        <taxon>Eubacteriales</taxon>
        <taxon>Oscillospiraceae</taxon>
        <taxon>Oscillospiraceae incertae sedis</taxon>
    </lineage>
</organism>
<comment type="caution">
    <text evidence="1">The sequence shown here is derived from an EMBL/GenBank/DDBJ whole genome shotgun (WGS) entry which is preliminary data.</text>
</comment>
<reference evidence="1 2" key="2">
    <citation type="submission" date="2007-08" db="EMBL/GenBank/DDBJ databases">
        <authorList>
            <person name="Fulton L."/>
            <person name="Clifton S."/>
            <person name="Fulton B."/>
            <person name="Xu J."/>
            <person name="Minx P."/>
            <person name="Pepin K.H."/>
            <person name="Johnson M."/>
            <person name="Thiruvilangam P."/>
            <person name="Bhonagiri V."/>
            <person name="Nash W.E."/>
            <person name="Wang C."/>
            <person name="Mardis E.R."/>
            <person name="Wilson R.K."/>
        </authorList>
    </citation>
    <scope>NUCLEOTIDE SEQUENCE [LARGE SCALE GENOMIC DNA]</scope>
    <source>
        <strain evidence="1 2">DSM 753</strain>
    </source>
</reference>
<protein>
    <submittedName>
        <fullName evidence="1">Uncharacterized protein</fullName>
    </submittedName>
</protein>